<dbReference type="GO" id="GO:0005524">
    <property type="term" value="F:ATP binding"/>
    <property type="evidence" value="ECO:0007669"/>
    <property type="project" value="InterPro"/>
</dbReference>
<dbReference type="NCBIfam" id="NF001534">
    <property type="entry name" value="PRK00364.2-5"/>
    <property type="match status" value="1"/>
</dbReference>
<dbReference type="GO" id="GO:0044183">
    <property type="term" value="F:protein folding chaperone"/>
    <property type="evidence" value="ECO:0007669"/>
    <property type="project" value="InterPro"/>
</dbReference>
<dbReference type="InterPro" id="IPR037124">
    <property type="entry name" value="Chaperonin_GroES_sf"/>
</dbReference>
<dbReference type="FunFam" id="2.30.33.40:FF:000001">
    <property type="entry name" value="10 kDa chaperonin"/>
    <property type="match status" value="1"/>
</dbReference>
<reference evidence="5" key="2">
    <citation type="journal article" date="2021" name="PeerJ">
        <title>Extensive microbial diversity within the chicken gut microbiome revealed by metagenomics and culture.</title>
        <authorList>
            <person name="Gilroy R."/>
            <person name="Ravi A."/>
            <person name="Getino M."/>
            <person name="Pursley I."/>
            <person name="Horton D.L."/>
            <person name="Alikhan N.F."/>
            <person name="Baker D."/>
            <person name="Gharbi K."/>
            <person name="Hall N."/>
            <person name="Watson M."/>
            <person name="Adriaenssens E.M."/>
            <person name="Foster-Nyarko E."/>
            <person name="Jarju S."/>
            <person name="Secka A."/>
            <person name="Antonio M."/>
            <person name="Oren A."/>
            <person name="Chaudhuri R.R."/>
            <person name="La Ragione R."/>
            <person name="Hildebrand F."/>
            <person name="Pallen M.J."/>
        </authorList>
    </citation>
    <scope>NUCLEOTIDE SEQUENCE</scope>
    <source>
        <strain evidence="5">CHK160-1198</strain>
    </source>
</reference>
<dbReference type="Gene3D" id="2.30.33.40">
    <property type="entry name" value="GroES chaperonin"/>
    <property type="match status" value="1"/>
</dbReference>
<dbReference type="SMART" id="SM00883">
    <property type="entry name" value="Cpn10"/>
    <property type="match status" value="1"/>
</dbReference>
<dbReference type="PANTHER" id="PTHR10772">
    <property type="entry name" value="10 KDA HEAT SHOCK PROTEIN"/>
    <property type="match status" value="1"/>
</dbReference>
<evidence type="ECO:0000256" key="4">
    <source>
        <dbReference type="RuleBase" id="RU000535"/>
    </source>
</evidence>
<dbReference type="InterPro" id="IPR020818">
    <property type="entry name" value="Chaperonin_GroES"/>
</dbReference>
<dbReference type="GO" id="GO:0051082">
    <property type="term" value="F:unfolded protein binding"/>
    <property type="evidence" value="ECO:0007669"/>
    <property type="project" value="TreeGrafter"/>
</dbReference>
<comment type="similarity">
    <text evidence="1 3 4">Belongs to the GroES chaperonin family.</text>
</comment>
<organism evidence="5 6">
    <name type="scientific">Candidatus Avacidaminococcus intestinavium</name>
    <dbReference type="NCBI Taxonomy" id="2840684"/>
    <lineage>
        <taxon>Bacteria</taxon>
        <taxon>Bacillati</taxon>
        <taxon>Bacillota</taxon>
        <taxon>Negativicutes</taxon>
        <taxon>Acidaminococcales</taxon>
        <taxon>Acidaminococcaceae</taxon>
        <taxon>Acidaminococcaceae incertae sedis</taxon>
        <taxon>Candidatus Avacidaminococcus</taxon>
    </lineage>
</organism>
<comment type="function">
    <text evidence="3 4">Together with the chaperonin GroEL, plays an essential role in assisting protein folding. The GroEL-GroES system forms a nano-cage that allows encapsulation of the non-native substrate proteins and provides a physical environment optimized to promote and accelerate protein folding. GroES binds to the apical surface of the GroEL ring, thereby capping the opening of the GroEL channel.</text>
</comment>
<keyword evidence="2 3" id="KW-0143">Chaperone</keyword>
<evidence type="ECO:0000313" key="5">
    <source>
        <dbReference type="EMBL" id="HIU64249.1"/>
    </source>
</evidence>
<reference evidence="5" key="1">
    <citation type="submission" date="2020-10" db="EMBL/GenBank/DDBJ databases">
        <authorList>
            <person name="Gilroy R."/>
        </authorList>
    </citation>
    <scope>NUCLEOTIDE SEQUENCE</scope>
    <source>
        <strain evidence="5">CHK160-1198</strain>
    </source>
</reference>
<name>A0A9D1SKW7_9FIRM</name>
<dbReference type="GO" id="GO:0005737">
    <property type="term" value="C:cytoplasm"/>
    <property type="evidence" value="ECO:0007669"/>
    <property type="project" value="UniProtKB-SubCell"/>
</dbReference>
<dbReference type="EMBL" id="DVNI01000065">
    <property type="protein sequence ID" value="HIU64249.1"/>
    <property type="molecule type" value="Genomic_DNA"/>
</dbReference>
<dbReference type="HAMAP" id="MF_00580">
    <property type="entry name" value="CH10"/>
    <property type="match status" value="1"/>
</dbReference>
<dbReference type="SUPFAM" id="SSF50129">
    <property type="entry name" value="GroES-like"/>
    <property type="match status" value="1"/>
</dbReference>
<dbReference type="Pfam" id="PF00166">
    <property type="entry name" value="Cpn10"/>
    <property type="match status" value="1"/>
</dbReference>
<dbReference type="NCBIfam" id="NF001531">
    <property type="entry name" value="PRK00364.2-2"/>
    <property type="match status" value="1"/>
</dbReference>
<dbReference type="CDD" id="cd00320">
    <property type="entry name" value="cpn10"/>
    <property type="match status" value="1"/>
</dbReference>
<keyword evidence="3" id="KW-0963">Cytoplasm</keyword>
<accession>A0A9D1SKW7</accession>
<comment type="caution">
    <text evidence="5">The sequence shown here is derived from an EMBL/GenBank/DDBJ whole genome shotgun (WGS) entry which is preliminary data.</text>
</comment>
<evidence type="ECO:0000256" key="1">
    <source>
        <dbReference type="ARBA" id="ARBA00006975"/>
    </source>
</evidence>
<evidence type="ECO:0000256" key="3">
    <source>
        <dbReference type="HAMAP-Rule" id="MF_00580"/>
    </source>
</evidence>
<dbReference type="PRINTS" id="PR00297">
    <property type="entry name" value="CHAPERONIN10"/>
</dbReference>
<dbReference type="GO" id="GO:0051087">
    <property type="term" value="F:protein-folding chaperone binding"/>
    <property type="evidence" value="ECO:0007669"/>
    <property type="project" value="TreeGrafter"/>
</dbReference>
<comment type="subcellular location">
    <subcellularLocation>
        <location evidence="3">Cytoplasm</location>
    </subcellularLocation>
</comment>
<dbReference type="AlphaFoldDB" id="A0A9D1SKW7"/>
<dbReference type="InterPro" id="IPR011032">
    <property type="entry name" value="GroES-like_sf"/>
</dbReference>
<dbReference type="Proteomes" id="UP000824099">
    <property type="component" value="Unassembled WGS sequence"/>
</dbReference>
<evidence type="ECO:0000313" key="6">
    <source>
        <dbReference type="Proteomes" id="UP000824099"/>
    </source>
</evidence>
<comment type="subunit">
    <text evidence="3">Heptamer of 7 subunits arranged in a ring. Interacts with the chaperonin GroEL.</text>
</comment>
<evidence type="ECO:0000256" key="2">
    <source>
        <dbReference type="ARBA" id="ARBA00023186"/>
    </source>
</evidence>
<dbReference type="GO" id="GO:0046872">
    <property type="term" value="F:metal ion binding"/>
    <property type="evidence" value="ECO:0007669"/>
    <property type="project" value="TreeGrafter"/>
</dbReference>
<gene>
    <name evidence="3 5" type="primary">groES</name>
    <name evidence="3" type="synonym">groS</name>
    <name evidence="5" type="ORF">IAB06_04330</name>
</gene>
<dbReference type="PANTHER" id="PTHR10772:SF58">
    <property type="entry name" value="CO-CHAPERONIN GROES"/>
    <property type="match status" value="1"/>
</dbReference>
<proteinExistence type="inferred from homology"/>
<sequence>MLKPLADHIVIEAIVKEEKTTSGIYLPDTAAKEKPQTGKVIAVGNGKVLDNGTRVAPEVKVGEQVVFAKYSGTEFQLDGKDYLILSERDILAVVD</sequence>
<protein>
    <recommendedName>
        <fullName evidence="3">Co-chaperonin GroES</fullName>
    </recommendedName>
    <alternativeName>
        <fullName evidence="3">10 kDa chaperonin</fullName>
    </alternativeName>
    <alternativeName>
        <fullName evidence="3">Chaperonin-10</fullName>
        <shortName evidence="3">Cpn10</shortName>
    </alternativeName>
</protein>
<dbReference type="NCBIfam" id="NF001533">
    <property type="entry name" value="PRK00364.2-4"/>
    <property type="match status" value="1"/>
</dbReference>